<dbReference type="OrthoDB" id="4139202at2759"/>
<organism evidence="1 2">
    <name type="scientific">Septoria linicola</name>
    <dbReference type="NCBI Taxonomy" id="215465"/>
    <lineage>
        <taxon>Eukaryota</taxon>
        <taxon>Fungi</taxon>
        <taxon>Dikarya</taxon>
        <taxon>Ascomycota</taxon>
        <taxon>Pezizomycotina</taxon>
        <taxon>Dothideomycetes</taxon>
        <taxon>Dothideomycetidae</taxon>
        <taxon>Mycosphaerellales</taxon>
        <taxon>Mycosphaerellaceae</taxon>
        <taxon>Septoria</taxon>
    </lineage>
</organism>
<dbReference type="InterPro" id="IPR036102">
    <property type="entry name" value="OsmC/Ohrsf"/>
</dbReference>
<evidence type="ECO:0000313" key="2">
    <source>
        <dbReference type="Proteomes" id="UP001056384"/>
    </source>
</evidence>
<dbReference type="Pfam" id="PF02566">
    <property type="entry name" value="OsmC"/>
    <property type="match status" value="1"/>
</dbReference>
<dbReference type="Gene3D" id="3.30.300.20">
    <property type="match status" value="1"/>
</dbReference>
<reference evidence="1" key="1">
    <citation type="submission" date="2022-06" db="EMBL/GenBank/DDBJ databases">
        <title>Complete genome sequences of two strains of the flax pathogen Septoria linicola.</title>
        <authorList>
            <person name="Lapalu N."/>
            <person name="Simon A."/>
            <person name="Demenou B."/>
            <person name="Paumier D."/>
            <person name="Guillot M.-P."/>
            <person name="Gout L."/>
            <person name="Valade R."/>
        </authorList>
    </citation>
    <scope>NUCLEOTIDE SEQUENCE</scope>
    <source>
        <strain evidence="1">SE15195</strain>
    </source>
</reference>
<name>A0A9Q9EKQ7_9PEZI</name>
<dbReference type="SUPFAM" id="SSF82784">
    <property type="entry name" value="OsmC-like"/>
    <property type="match status" value="1"/>
</dbReference>
<dbReference type="EMBL" id="CP099423">
    <property type="protein sequence ID" value="USW54300.1"/>
    <property type="molecule type" value="Genomic_DNA"/>
</dbReference>
<proteinExistence type="predicted"/>
<accession>A0A9Q9EKQ7</accession>
<dbReference type="AlphaFoldDB" id="A0A9Q9EKQ7"/>
<dbReference type="InterPro" id="IPR052924">
    <property type="entry name" value="OsmC/Ohr_hydroprdx_reductase"/>
</dbReference>
<dbReference type="InterPro" id="IPR015946">
    <property type="entry name" value="KH_dom-like_a/b"/>
</dbReference>
<dbReference type="PANTHER" id="PTHR35368:SF1">
    <property type="entry name" value="HYDROPEROXIDE REDUCTASE"/>
    <property type="match status" value="1"/>
</dbReference>
<keyword evidence="2" id="KW-1185">Reference proteome</keyword>
<dbReference type="Proteomes" id="UP001056384">
    <property type="component" value="Chromosome 6"/>
</dbReference>
<dbReference type="PANTHER" id="PTHR35368">
    <property type="entry name" value="HYDROPEROXIDE REDUCTASE"/>
    <property type="match status" value="1"/>
</dbReference>
<dbReference type="InterPro" id="IPR003718">
    <property type="entry name" value="OsmC/Ohr_fam"/>
</dbReference>
<protein>
    <submittedName>
        <fullName evidence="1">OsmC/Ohr family, K domain-like, alpha/beta, OsmC/Ohr superfamily protein</fullName>
    </submittedName>
</protein>
<sequence length="200" mass="21349">MASQALREKQAPLKASYKEDASAALITLNASGTLDSSSVTCKLDTGKQVAQAQQRIAGLHPKSGGEGFEISGELCSGDLLLEALVACAGVTLKAVATALDIPIKSGTVRAEGDLDFRGTMGVDREAPVGFKDIRLSFDLKFEQGEQIPDDKVEKLGKLTERYCVVLQTITKKPQLSVQLHGSQWDAEDGIERSTIWGAKS</sequence>
<gene>
    <name evidence="1" type="ORF">Slin15195_G076190</name>
</gene>
<evidence type="ECO:0000313" key="1">
    <source>
        <dbReference type="EMBL" id="USW54300.1"/>
    </source>
</evidence>